<dbReference type="InterPro" id="IPR029052">
    <property type="entry name" value="Metallo-depent_PP-like"/>
</dbReference>
<sequence length="270" mass="29537">MRFAHLSDLHLSQTPVDGVLADADTIVTHLVHDVCRIREGLDFVVVSGDMTDDADATSFRRFEALFAQINLPVYIVPGNHDGPAGYRAYCSGSGQFSDWDITNRVVPLSGLRLLGIDTCIEGETTGRIDAEALRLVAQESARRDAGTLVVVMHHPPISPGMRDFDAVARLDGSGKMLGILQRADGRQIILSGHVHRPYQGFCHGAACFVTGSPTSAHTSELPFGASPIRFEGLQDYYHVHEVDDAGRHVVTPQHFQYAPQTFSHPERPET</sequence>
<dbReference type="InterPro" id="IPR050884">
    <property type="entry name" value="CNP_phosphodiesterase-III"/>
</dbReference>
<dbReference type="Proteomes" id="UP000199382">
    <property type="component" value="Unassembled WGS sequence"/>
</dbReference>
<keyword evidence="3" id="KW-0408">Iron</keyword>
<dbReference type="AlphaFoldDB" id="A0A1G9FEH4"/>
<dbReference type="Gene3D" id="3.60.21.10">
    <property type="match status" value="1"/>
</dbReference>
<dbReference type="GO" id="GO:0046872">
    <property type="term" value="F:metal ion binding"/>
    <property type="evidence" value="ECO:0007669"/>
    <property type="project" value="UniProtKB-KW"/>
</dbReference>
<evidence type="ECO:0000256" key="4">
    <source>
        <dbReference type="ARBA" id="ARBA00025742"/>
    </source>
</evidence>
<comment type="similarity">
    <text evidence="4">Belongs to the cyclic nucleotide phosphodiesterase class-III family.</text>
</comment>
<evidence type="ECO:0000313" key="6">
    <source>
        <dbReference type="EMBL" id="SDK86835.1"/>
    </source>
</evidence>
<dbReference type="RefSeq" id="WP_170844669.1">
    <property type="nucleotide sequence ID" value="NZ_FNEK01000057.1"/>
</dbReference>
<feature type="domain" description="Calcineurin-like phosphoesterase" evidence="5">
    <location>
        <begin position="1"/>
        <end position="197"/>
    </location>
</feature>
<gene>
    <name evidence="6" type="ORF">SAMN04488026_10576</name>
</gene>
<dbReference type="STRING" id="571298.SAMN04488026_10576"/>
<evidence type="ECO:0000256" key="3">
    <source>
        <dbReference type="ARBA" id="ARBA00023004"/>
    </source>
</evidence>
<evidence type="ECO:0000313" key="7">
    <source>
        <dbReference type="Proteomes" id="UP000199382"/>
    </source>
</evidence>
<evidence type="ECO:0000259" key="5">
    <source>
        <dbReference type="Pfam" id="PF00149"/>
    </source>
</evidence>
<evidence type="ECO:0000256" key="1">
    <source>
        <dbReference type="ARBA" id="ARBA00022723"/>
    </source>
</evidence>
<keyword evidence="1" id="KW-0479">Metal-binding</keyword>
<dbReference type="PANTHER" id="PTHR42988:SF2">
    <property type="entry name" value="CYCLIC NUCLEOTIDE PHOSPHODIESTERASE CBUA0032-RELATED"/>
    <property type="match status" value="1"/>
</dbReference>
<organism evidence="6 7">
    <name type="scientific">Aliiruegeria lutimaris</name>
    <dbReference type="NCBI Taxonomy" id="571298"/>
    <lineage>
        <taxon>Bacteria</taxon>
        <taxon>Pseudomonadati</taxon>
        <taxon>Pseudomonadota</taxon>
        <taxon>Alphaproteobacteria</taxon>
        <taxon>Rhodobacterales</taxon>
        <taxon>Roseobacteraceae</taxon>
        <taxon>Aliiruegeria</taxon>
    </lineage>
</organism>
<evidence type="ECO:0000256" key="2">
    <source>
        <dbReference type="ARBA" id="ARBA00022801"/>
    </source>
</evidence>
<reference evidence="6 7" key="1">
    <citation type="submission" date="2016-10" db="EMBL/GenBank/DDBJ databases">
        <authorList>
            <person name="de Groot N.N."/>
        </authorList>
    </citation>
    <scope>NUCLEOTIDE SEQUENCE [LARGE SCALE GENOMIC DNA]</scope>
    <source>
        <strain evidence="6 7">DSM 25294</strain>
    </source>
</reference>
<dbReference type="SUPFAM" id="SSF56300">
    <property type="entry name" value="Metallo-dependent phosphatases"/>
    <property type="match status" value="1"/>
</dbReference>
<proteinExistence type="inferred from homology"/>
<name>A0A1G9FEH4_9RHOB</name>
<keyword evidence="7" id="KW-1185">Reference proteome</keyword>
<dbReference type="GO" id="GO:0016787">
    <property type="term" value="F:hydrolase activity"/>
    <property type="evidence" value="ECO:0007669"/>
    <property type="project" value="UniProtKB-KW"/>
</dbReference>
<dbReference type="PANTHER" id="PTHR42988">
    <property type="entry name" value="PHOSPHOHYDROLASE"/>
    <property type="match status" value="1"/>
</dbReference>
<dbReference type="Pfam" id="PF00149">
    <property type="entry name" value="Metallophos"/>
    <property type="match status" value="1"/>
</dbReference>
<dbReference type="EMBL" id="FNEK01000057">
    <property type="protein sequence ID" value="SDK86835.1"/>
    <property type="molecule type" value="Genomic_DNA"/>
</dbReference>
<keyword evidence="2" id="KW-0378">Hydrolase</keyword>
<accession>A0A1G9FEH4</accession>
<protein>
    <submittedName>
        <fullName evidence="6">Calcineurin-like phosphoesterase</fullName>
    </submittedName>
</protein>
<dbReference type="InterPro" id="IPR004843">
    <property type="entry name" value="Calcineurin-like_PHP"/>
</dbReference>